<dbReference type="Pfam" id="PF13564">
    <property type="entry name" value="DoxX_2"/>
    <property type="match status" value="1"/>
</dbReference>
<feature type="transmembrane region" description="Helical" evidence="5">
    <location>
        <begin position="76"/>
        <end position="94"/>
    </location>
</feature>
<reference evidence="6" key="1">
    <citation type="submission" date="2021-06" db="EMBL/GenBank/DDBJ databases">
        <authorList>
            <person name="Huq M.A."/>
        </authorList>
    </citation>
    <scope>NUCLEOTIDE SEQUENCE</scope>
    <source>
        <strain evidence="6">MAH-26</strain>
    </source>
</reference>
<evidence type="ECO:0000256" key="2">
    <source>
        <dbReference type="ARBA" id="ARBA00022692"/>
    </source>
</evidence>
<keyword evidence="4 5" id="KW-0472">Membrane</keyword>
<feature type="transmembrane region" description="Helical" evidence="5">
    <location>
        <begin position="46"/>
        <end position="64"/>
    </location>
</feature>
<dbReference type="RefSeq" id="WP_217794310.1">
    <property type="nucleotide sequence ID" value="NZ_JAHSPG010000016.1"/>
</dbReference>
<dbReference type="InterPro" id="IPR032808">
    <property type="entry name" value="DoxX"/>
</dbReference>
<evidence type="ECO:0000313" key="7">
    <source>
        <dbReference type="Proteomes" id="UP000812270"/>
    </source>
</evidence>
<dbReference type="PIRSF" id="PIRSF030066">
    <property type="entry name" value="UCP030066"/>
    <property type="match status" value="1"/>
</dbReference>
<keyword evidence="2 5" id="KW-0812">Transmembrane</keyword>
<dbReference type="AlphaFoldDB" id="A0A9E2W4R0"/>
<evidence type="ECO:0000256" key="4">
    <source>
        <dbReference type="ARBA" id="ARBA00023136"/>
    </source>
</evidence>
<dbReference type="Proteomes" id="UP000812270">
    <property type="component" value="Unassembled WGS sequence"/>
</dbReference>
<sequence length="137" mass="15545">MKPKTIKIVYWTLTIIFSLLFIMDGFGGVTRQKEGQEVLMHLGYPMYALTIFGIAKLLGVIALIQDKYKTIKEWAFAGFTFNFIGAFMSRALVGDGAGETIFPLIVLALFMVLYFYWKKYQQVKNVRTTAQIPALAL</sequence>
<name>A0A9E2W4R0_9BACT</name>
<proteinExistence type="predicted"/>
<evidence type="ECO:0000256" key="3">
    <source>
        <dbReference type="ARBA" id="ARBA00022989"/>
    </source>
</evidence>
<evidence type="ECO:0000313" key="6">
    <source>
        <dbReference type="EMBL" id="MBV4360060.1"/>
    </source>
</evidence>
<feature type="transmembrane region" description="Helical" evidence="5">
    <location>
        <begin position="7"/>
        <end position="26"/>
    </location>
</feature>
<dbReference type="GO" id="GO:0016020">
    <property type="term" value="C:membrane"/>
    <property type="evidence" value="ECO:0007669"/>
    <property type="project" value="UniProtKB-SubCell"/>
</dbReference>
<protein>
    <submittedName>
        <fullName evidence="6">DoxX family protein</fullName>
    </submittedName>
</protein>
<dbReference type="InterPro" id="IPR016944">
    <property type="entry name" value="UCP030066"/>
</dbReference>
<accession>A0A9E2W4R0</accession>
<gene>
    <name evidence="6" type="ORF">KTO63_23035</name>
</gene>
<dbReference type="EMBL" id="JAHSPG010000016">
    <property type="protein sequence ID" value="MBV4360060.1"/>
    <property type="molecule type" value="Genomic_DNA"/>
</dbReference>
<keyword evidence="7" id="KW-1185">Reference proteome</keyword>
<comment type="subcellular location">
    <subcellularLocation>
        <location evidence="1">Membrane</location>
        <topology evidence="1">Multi-pass membrane protein</topology>
    </subcellularLocation>
</comment>
<feature type="transmembrane region" description="Helical" evidence="5">
    <location>
        <begin position="100"/>
        <end position="117"/>
    </location>
</feature>
<organism evidence="6 7">
    <name type="scientific">Pinibacter aurantiacus</name>
    <dbReference type="NCBI Taxonomy" id="2851599"/>
    <lineage>
        <taxon>Bacteria</taxon>
        <taxon>Pseudomonadati</taxon>
        <taxon>Bacteroidota</taxon>
        <taxon>Chitinophagia</taxon>
        <taxon>Chitinophagales</taxon>
        <taxon>Chitinophagaceae</taxon>
        <taxon>Pinibacter</taxon>
    </lineage>
</organism>
<evidence type="ECO:0000256" key="5">
    <source>
        <dbReference type="SAM" id="Phobius"/>
    </source>
</evidence>
<keyword evidence="3 5" id="KW-1133">Transmembrane helix</keyword>
<evidence type="ECO:0000256" key="1">
    <source>
        <dbReference type="ARBA" id="ARBA00004141"/>
    </source>
</evidence>
<comment type="caution">
    <text evidence="6">The sequence shown here is derived from an EMBL/GenBank/DDBJ whole genome shotgun (WGS) entry which is preliminary data.</text>
</comment>